<accession>A0A316UM34</accession>
<dbReference type="RefSeq" id="XP_025360480.1">
    <property type="nucleotide sequence ID" value="XM_025506806.1"/>
</dbReference>
<dbReference type="GeneID" id="37028629"/>
<dbReference type="Proteomes" id="UP000245884">
    <property type="component" value="Unassembled WGS sequence"/>
</dbReference>
<keyword evidence="3" id="KW-1185">Reference proteome</keyword>
<proteinExistence type="predicted"/>
<sequence length="263" mass="29069">MNNSADGPPTYQSAISHDAMVQHEGEAYKADVKADAKADTNGAQGKADVVGSATGAASSSQLLAPPGARKINARYDADDGDYRRRDDETWPRDDSVQPICAVYGLYIESDDLFKEPHTFKLTDYNGGVLWHFLFPLSPWGRHLVLGVHVTNKATTWMVPGDQEVDNPRKGTKGRGLPWNRGSEPPTPAEYTWRLLRGGAKAPLQCADGRSSHYFVKIHDEEHQVFAGQQELTRRDYFEFSVPGSDRVFVWLCGVSAMISTSQL</sequence>
<name>A0A316UM34_9BASI</name>
<evidence type="ECO:0000313" key="2">
    <source>
        <dbReference type="EMBL" id="PWN25868.1"/>
    </source>
</evidence>
<evidence type="ECO:0000313" key="3">
    <source>
        <dbReference type="Proteomes" id="UP000245884"/>
    </source>
</evidence>
<gene>
    <name evidence="2" type="ORF">BDZ90DRAFT_233882</name>
</gene>
<dbReference type="AlphaFoldDB" id="A0A316UM34"/>
<reference evidence="2 3" key="1">
    <citation type="journal article" date="2018" name="Mol. Biol. Evol.">
        <title>Broad Genomic Sampling Reveals a Smut Pathogenic Ancestry of the Fungal Clade Ustilaginomycotina.</title>
        <authorList>
            <person name="Kijpornyongpan T."/>
            <person name="Mondo S.J."/>
            <person name="Barry K."/>
            <person name="Sandor L."/>
            <person name="Lee J."/>
            <person name="Lipzen A."/>
            <person name="Pangilinan J."/>
            <person name="LaButti K."/>
            <person name="Hainaut M."/>
            <person name="Henrissat B."/>
            <person name="Grigoriev I.V."/>
            <person name="Spatafora J.W."/>
            <person name="Aime M.C."/>
        </authorList>
    </citation>
    <scope>NUCLEOTIDE SEQUENCE [LARGE SCALE GENOMIC DNA]</scope>
    <source>
        <strain evidence="2 3">MCA 5214</strain>
    </source>
</reference>
<feature type="region of interest" description="Disordered" evidence="1">
    <location>
        <begin position="159"/>
        <end position="185"/>
    </location>
</feature>
<protein>
    <submittedName>
        <fullName evidence="2">Uncharacterized protein</fullName>
    </submittedName>
</protein>
<evidence type="ECO:0000256" key="1">
    <source>
        <dbReference type="SAM" id="MobiDB-lite"/>
    </source>
</evidence>
<organism evidence="2 3">
    <name type="scientific">Jaminaea rosea</name>
    <dbReference type="NCBI Taxonomy" id="1569628"/>
    <lineage>
        <taxon>Eukaryota</taxon>
        <taxon>Fungi</taxon>
        <taxon>Dikarya</taxon>
        <taxon>Basidiomycota</taxon>
        <taxon>Ustilaginomycotina</taxon>
        <taxon>Exobasidiomycetes</taxon>
        <taxon>Microstromatales</taxon>
        <taxon>Microstromatales incertae sedis</taxon>
        <taxon>Jaminaea</taxon>
    </lineage>
</organism>
<dbReference type="EMBL" id="KZ819674">
    <property type="protein sequence ID" value="PWN25868.1"/>
    <property type="molecule type" value="Genomic_DNA"/>
</dbReference>